<reference evidence="1 2" key="1">
    <citation type="submission" date="2017-08" db="EMBL/GenBank/DDBJ databases">
        <title>Fine stratification of microbial communities through a metagenomic profile of the photic zone.</title>
        <authorList>
            <person name="Haro-Moreno J.M."/>
            <person name="Lopez-Perez M."/>
            <person name="De La Torre J."/>
            <person name="Picazo A."/>
            <person name="Camacho A."/>
            <person name="Rodriguez-Valera F."/>
        </authorList>
    </citation>
    <scope>NUCLEOTIDE SEQUENCE [LARGE SCALE GENOMIC DNA]</scope>
    <source>
        <strain evidence="1">MED-G28</strain>
    </source>
</reference>
<dbReference type="Proteomes" id="UP000219329">
    <property type="component" value="Unassembled WGS sequence"/>
</dbReference>
<dbReference type="PANTHER" id="PTHR36454:SF1">
    <property type="entry name" value="DUF1015 DOMAIN-CONTAINING PROTEIN"/>
    <property type="match status" value="1"/>
</dbReference>
<protein>
    <recommendedName>
        <fullName evidence="3">DUF1015 domain-containing protein</fullName>
    </recommendedName>
</protein>
<evidence type="ECO:0000313" key="1">
    <source>
        <dbReference type="EMBL" id="PDH35405.1"/>
    </source>
</evidence>
<sequence>MKLIKPFRGLRPTREKAPSVASHPYDVINREEATLIAKGNPLSFLHVNKPEIDVDKSIEAFDPAVYKKGSENLQKFISDGTLRQDGKDRFYVYKQVMGSHEQIGLVAVASVEAYEKGFIKKHEFTRPDKEDDRVNHMDELGAQVGPVFLTYRADTDINDLLDRVIISAPEYDFIADDSTQHIFWVIDDANLSAAIEAAFEKVECLYVADGHHRSAAASRVKHLYKERNDNHLGSESYNFFLVVLFPHNQMQILDYNRIIKDLNGLSEEEFVSALKGKFEVTLVTSSIEAKPAKEREFGLHINGNWYCLKPNAQLLAAIDDNDPVKNLDVSIMQEFILTPLLNIRDQRIDKRIDFVGGIRGLAELEKKVESGDWRAAIALFATSIESLMAIADANEVMPPKSTWFEPKLKSGLVVHMLD</sequence>
<name>A0A2A5WFS6_9GAMM</name>
<dbReference type="Pfam" id="PF06245">
    <property type="entry name" value="DUF1015"/>
    <property type="match status" value="1"/>
</dbReference>
<dbReference type="PIRSF" id="PIRSF033563">
    <property type="entry name" value="UCP033563"/>
    <property type="match status" value="1"/>
</dbReference>
<gene>
    <name evidence="1" type="ORF">CNF02_01455</name>
</gene>
<comment type="caution">
    <text evidence="1">The sequence shown here is derived from an EMBL/GenBank/DDBJ whole genome shotgun (WGS) entry which is preliminary data.</text>
</comment>
<proteinExistence type="predicted"/>
<accession>A0A2A5WFS6</accession>
<organism evidence="1 2">
    <name type="scientific">OM182 bacterium MED-G28</name>
    <dbReference type="NCBI Taxonomy" id="1986256"/>
    <lineage>
        <taxon>Bacteria</taxon>
        <taxon>Pseudomonadati</taxon>
        <taxon>Pseudomonadota</taxon>
        <taxon>Gammaproteobacteria</taxon>
        <taxon>OMG group</taxon>
        <taxon>OM182 clade</taxon>
    </lineage>
</organism>
<dbReference type="EMBL" id="NTJZ01000001">
    <property type="protein sequence ID" value="PDH35405.1"/>
    <property type="molecule type" value="Genomic_DNA"/>
</dbReference>
<dbReference type="InterPro" id="IPR008323">
    <property type="entry name" value="UCP033563"/>
</dbReference>
<dbReference type="PANTHER" id="PTHR36454">
    <property type="entry name" value="LMO2823 PROTEIN"/>
    <property type="match status" value="1"/>
</dbReference>
<evidence type="ECO:0000313" key="2">
    <source>
        <dbReference type="Proteomes" id="UP000219329"/>
    </source>
</evidence>
<dbReference type="AlphaFoldDB" id="A0A2A5WFS6"/>
<evidence type="ECO:0008006" key="3">
    <source>
        <dbReference type="Google" id="ProtNLM"/>
    </source>
</evidence>